<feature type="domain" description="Carbohydrate kinase FGGY C-terminal" evidence="5">
    <location>
        <begin position="262"/>
        <end position="453"/>
    </location>
</feature>
<dbReference type="PANTHER" id="PTHR43095">
    <property type="entry name" value="SUGAR KINASE"/>
    <property type="match status" value="1"/>
</dbReference>
<comment type="caution">
    <text evidence="6">The sequence shown here is derived from an EMBL/GenBank/DDBJ whole genome shotgun (WGS) entry which is preliminary data.</text>
</comment>
<evidence type="ECO:0000256" key="2">
    <source>
        <dbReference type="ARBA" id="ARBA00022679"/>
    </source>
</evidence>
<dbReference type="SUPFAM" id="SSF53067">
    <property type="entry name" value="Actin-like ATPase domain"/>
    <property type="match status" value="2"/>
</dbReference>
<dbReference type="InterPro" id="IPR000577">
    <property type="entry name" value="Carb_kinase_FGGY"/>
</dbReference>
<feature type="domain" description="Carbohydrate kinase FGGY N-terminal" evidence="4">
    <location>
        <begin position="5"/>
        <end position="251"/>
    </location>
</feature>
<evidence type="ECO:0000256" key="1">
    <source>
        <dbReference type="ARBA" id="ARBA00009156"/>
    </source>
</evidence>
<protein>
    <submittedName>
        <fullName evidence="6">Sugar (Pentulose or hexulose) kinase</fullName>
    </submittedName>
</protein>
<dbReference type="PIRSF" id="PIRSF000538">
    <property type="entry name" value="GlpK"/>
    <property type="match status" value="1"/>
</dbReference>
<organism evidence="6 7">
    <name type="scientific">Spirochaeta isovalerica</name>
    <dbReference type="NCBI Taxonomy" id="150"/>
    <lineage>
        <taxon>Bacteria</taxon>
        <taxon>Pseudomonadati</taxon>
        <taxon>Spirochaetota</taxon>
        <taxon>Spirochaetia</taxon>
        <taxon>Spirochaetales</taxon>
        <taxon>Spirochaetaceae</taxon>
        <taxon>Spirochaeta</taxon>
    </lineage>
</organism>
<dbReference type="EMBL" id="JACHGJ010000003">
    <property type="protein sequence ID" value="MBB6480444.1"/>
    <property type="molecule type" value="Genomic_DNA"/>
</dbReference>
<accession>A0A841R5I7</accession>
<dbReference type="Pfam" id="PF02782">
    <property type="entry name" value="FGGY_C"/>
    <property type="match status" value="1"/>
</dbReference>
<reference evidence="6 7" key="1">
    <citation type="submission" date="2020-08" db="EMBL/GenBank/DDBJ databases">
        <title>Genomic Encyclopedia of Type Strains, Phase IV (KMG-IV): sequencing the most valuable type-strain genomes for metagenomic binning, comparative biology and taxonomic classification.</title>
        <authorList>
            <person name="Goeker M."/>
        </authorList>
    </citation>
    <scope>NUCLEOTIDE SEQUENCE [LARGE SCALE GENOMIC DNA]</scope>
    <source>
        <strain evidence="6 7">DSM 2461</strain>
    </source>
</reference>
<dbReference type="InterPro" id="IPR018485">
    <property type="entry name" value="FGGY_C"/>
</dbReference>
<evidence type="ECO:0000256" key="3">
    <source>
        <dbReference type="ARBA" id="ARBA00022777"/>
    </source>
</evidence>
<dbReference type="Gene3D" id="3.30.420.40">
    <property type="match status" value="2"/>
</dbReference>
<proteinExistence type="inferred from homology"/>
<dbReference type="Pfam" id="PF00370">
    <property type="entry name" value="FGGY_N"/>
    <property type="match status" value="1"/>
</dbReference>
<dbReference type="InterPro" id="IPR050406">
    <property type="entry name" value="FGGY_Carb_Kinase"/>
</dbReference>
<evidence type="ECO:0000259" key="5">
    <source>
        <dbReference type="Pfam" id="PF02782"/>
    </source>
</evidence>
<evidence type="ECO:0000259" key="4">
    <source>
        <dbReference type="Pfam" id="PF00370"/>
    </source>
</evidence>
<evidence type="ECO:0000313" key="6">
    <source>
        <dbReference type="EMBL" id="MBB6480444.1"/>
    </source>
</evidence>
<dbReference type="PANTHER" id="PTHR43095:SF5">
    <property type="entry name" value="XYLULOSE KINASE"/>
    <property type="match status" value="1"/>
</dbReference>
<dbReference type="CDD" id="cd07779">
    <property type="entry name" value="ASKHA_NBD_FGGY_YgcE-like"/>
    <property type="match status" value="1"/>
</dbReference>
<dbReference type="InterPro" id="IPR043129">
    <property type="entry name" value="ATPase_NBD"/>
</dbReference>
<comment type="similarity">
    <text evidence="1">Belongs to the FGGY kinase family.</text>
</comment>
<dbReference type="Proteomes" id="UP000587760">
    <property type="component" value="Unassembled WGS sequence"/>
</dbReference>
<keyword evidence="3 6" id="KW-0418">Kinase</keyword>
<gene>
    <name evidence="6" type="ORF">HNR50_002107</name>
</gene>
<keyword evidence="2" id="KW-0808">Transferase</keyword>
<dbReference type="InterPro" id="IPR018484">
    <property type="entry name" value="FGGY_N"/>
</dbReference>
<keyword evidence="7" id="KW-1185">Reference proteome</keyword>
<dbReference type="AlphaFoldDB" id="A0A841R5I7"/>
<dbReference type="GO" id="GO:0016301">
    <property type="term" value="F:kinase activity"/>
    <property type="evidence" value="ECO:0007669"/>
    <property type="project" value="UniProtKB-KW"/>
</dbReference>
<dbReference type="RefSeq" id="WP_184746679.1">
    <property type="nucleotide sequence ID" value="NZ_JACHGJ010000003.1"/>
</dbReference>
<name>A0A841R5I7_9SPIO</name>
<dbReference type="GO" id="GO:0005975">
    <property type="term" value="P:carbohydrate metabolic process"/>
    <property type="evidence" value="ECO:0007669"/>
    <property type="project" value="InterPro"/>
</dbReference>
<sequence>MDKLLLSVDCGTQSLRTIIFDSKGNIIEKAKMEYEPYFSSRPGWAEQDGELFWNSLVEGCRLLKEKNPGAFGAIAAVGITAQRDTCINLGKDGKPLRPVISWLDNRKASRQWIPNLLWKIIYGIIGMTETIAKVQCEGKSNWIREHEPEIWEKTWKYLGISAFLNFRLTGEFRDSIASTIGHYPVNYKKLRWEKEGGQNSNLFPVEKDKLWEIVDPGTVVGTIHREAAELTGLAAGTPVVGCGSDKGCETLGMGVLDETKASLSFGTTATVQTTSHRYYEPVRFMPAYPASVPRKFNPELMIYRGFWMIRWFRDEFGYEELKKAEKTGRIPEEYLNALLDQVPAGSLGLLVHPFWGASLKKPFEKGSMIGFGGAHKKSHMYRAILEGLGYALREGLEKIEKKSGKRAEKIMVSGGASQSDRICQLSADIFGRTMVRGRTYETSALGAAINTAMGIGLYDSYEEAVEHMVHYEEKEFHPDKENNALYEKLYPIFLKINPLLENIFDEIQAATGYPEKLSL</sequence>
<evidence type="ECO:0000313" key="7">
    <source>
        <dbReference type="Proteomes" id="UP000587760"/>
    </source>
</evidence>